<name>A0A8H7QER9_9FUNG</name>
<proteinExistence type="predicted"/>
<organism evidence="1 2">
    <name type="scientific">Mucor saturninus</name>
    <dbReference type="NCBI Taxonomy" id="64648"/>
    <lineage>
        <taxon>Eukaryota</taxon>
        <taxon>Fungi</taxon>
        <taxon>Fungi incertae sedis</taxon>
        <taxon>Mucoromycota</taxon>
        <taxon>Mucoromycotina</taxon>
        <taxon>Mucoromycetes</taxon>
        <taxon>Mucorales</taxon>
        <taxon>Mucorineae</taxon>
        <taxon>Mucoraceae</taxon>
        <taxon>Mucor</taxon>
    </lineage>
</organism>
<evidence type="ECO:0000313" key="1">
    <source>
        <dbReference type="EMBL" id="KAG2191112.1"/>
    </source>
</evidence>
<accession>A0A8H7QER9</accession>
<keyword evidence="2" id="KW-1185">Reference proteome</keyword>
<gene>
    <name evidence="1" type="ORF">INT47_002253</name>
</gene>
<dbReference type="EMBL" id="JAEPRD010000474">
    <property type="protein sequence ID" value="KAG2191112.1"/>
    <property type="molecule type" value="Genomic_DNA"/>
</dbReference>
<dbReference type="Proteomes" id="UP000603453">
    <property type="component" value="Unassembled WGS sequence"/>
</dbReference>
<protein>
    <submittedName>
        <fullName evidence="1">Uncharacterized protein</fullName>
    </submittedName>
</protein>
<dbReference type="OrthoDB" id="2203216at2759"/>
<reference evidence="1" key="1">
    <citation type="submission" date="2020-12" db="EMBL/GenBank/DDBJ databases">
        <title>Metabolic potential, ecology and presence of endohyphal bacteria is reflected in genomic diversity of Mucoromycotina.</title>
        <authorList>
            <person name="Muszewska A."/>
            <person name="Okrasinska A."/>
            <person name="Steczkiewicz K."/>
            <person name="Drgas O."/>
            <person name="Orlowska M."/>
            <person name="Perlinska-Lenart U."/>
            <person name="Aleksandrzak-Piekarczyk T."/>
            <person name="Szatraj K."/>
            <person name="Zielenkiewicz U."/>
            <person name="Pilsyk S."/>
            <person name="Malc E."/>
            <person name="Mieczkowski P."/>
            <person name="Kruszewska J.S."/>
            <person name="Biernat P."/>
            <person name="Pawlowska J."/>
        </authorList>
    </citation>
    <scope>NUCLEOTIDE SEQUENCE</scope>
    <source>
        <strain evidence="1">WA0000017839</strain>
    </source>
</reference>
<evidence type="ECO:0000313" key="2">
    <source>
        <dbReference type="Proteomes" id="UP000603453"/>
    </source>
</evidence>
<sequence length="228" mass="25704">MLLGELTDSSITMAPMFRITARHVSMEAKAVDSGVNVKLFSSNPVFQYYFLIFCSVGAKHYITGPLNITAFTFDDSNRAFCSVKIYVHNIRPLAVTDEGGNVIPTDAKRIRLRDIESLPLMKFKYLVHKCVWENISNDKVVFGNTSEKVNKKLIVGGFNPVSTSEKISRPETNAYGRPVPRTTQTVYSYNLEVKRTDWSDPAFTLQNLLNENLPFPVSTFLNKDAMDC</sequence>
<comment type="caution">
    <text evidence="1">The sequence shown here is derived from an EMBL/GenBank/DDBJ whole genome shotgun (WGS) entry which is preliminary data.</text>
</comment>
<dbReference type="AlphaFoldDB" id="A0A8H7QER9"/>